<dbReference type="EMBL" id="FNQY01000006">
    <property type="protein sequence ID" value="SEA00892.1"/>
    <property type="molecule type" value="Genomic_DNA"/>
</dbReference>
<dbReference type="OrthoDB" id="9810174at2"/>
<protein>
    <submittedName>
        <fullName evidence="2">Microcystin-dependent protein</fullName>
    </submittedName>
</protein>
<evidence type="ECO:0000259" key="1">
    <source>
        <dbReference type="Pfam" id="PF07484"/>
    </source>
</evidence>
<dbReference type="Pfam" id="PF07484">
    <property type="entry name" value="Collar"/>
    <property type="match status" value="1"/>
</dbReference>
<feature type="domain" description="Phage tail collar" evidence="1">
    <location>
        <begin position="6"/>
        <end position="62"/>
    </location>
</feature>
<evidence type="ECO:0000313" key="2">
    <source>
        <dbReference type="EMBL" id="SEA00892.1"/>
    </source>
</evidence>
<dbReference type="RefSeq" id="WP_091395458.1">
    <property type="nucleotide sequence ID" value="NZ_FNQY01000006.1"/>
</dbReference>
<accession>A0A1H3XQQ0</accession>
<dbReference type="Proteomes" id="UP000199041">
    <property type="component" value="Unassembled WGS sequence"/>
</dbReference>
<dbReference type="AlphaFoldDB" id="A0A1H3XQQ0"/>
<dbReference type="Gene3D" id="3.90.1340.10">
    <property type="entry name" value="Phage tail collar domain"/>
    <property type="match status" value="1"/>
</dbReference>
<dbReference type="STRING" id="551991.SAMN05192529_10617"/>
<sequence>MEEYLGVIKIFAGNFAPRGWAFCNGQLLSIASNTALFSLLGTVYGGDGITTFALPDLRSRVPVHAGASAGPGLQPYNLGQAIGTETTTLLTSNLPPHTHPVMASMSVDKGNASVPAASQNSTLAAPGYQNGRTFEATLGYSASEPNTQIGGLAVSVGITGSGIPINNIQPSLGVNYIICLAGVYPTRD</sequence>
<dbReference type="InterPro" id="IPR011083">
    <property type="entry name" value="Phage_tail_collar_dom"/>
</dbReference>
<gene>
    <name evidence="2" type="ORF">SAMN05192529_10617</name>
</gene>
<evidence type="ECO:0000313" key="3">
    <source>
        <dbReference type="Proteomes" id="UP000199041"/>
    </source>
</evidence>
<keyword evidence="3" id="KW-1185">Reference proteome</keyword>
<proteinExistence type="predicted"/>
<dbReference type="SUPFAM" id="SSF88874">
    <property type="entry name" value="Receptor-binding domain of short tail fibre protein gp12"/>
    <property type="match status" value="1"/>
</dbReference>
<reference evidence="2 3" key="1">
    <citation type="submission" date="2016-10" db="EMBL/GenBank/DDBJ databases">
        <authorList>
            <person name="de Groot N.N."/>
        </authorList>
    </citation>
    <scope>NUCLEOTIDE SEQUENCE [LARGE SCALE GENOMIC DNA]</scope>
    <source>
        <strain evidence="2 3">Vu-144</strain>
    </source>
</reference>
<organism evidence="2 3">
    <name type="scientific">Arachidicoccus rhizosphaerae</name>
    <dbReference type="NCBI Taxonomy" id="551991"/>
    <lineage>
        <taxon>Bacteria</taxon>
        <taxon>Pseudomonadati</taxon>
        <taxon>Bacteroidota</taxon>
        <taxon>Chitinophagia</taxon>
        <taxon>Chitinophagales</taxon>
        <taxon>Chitinophagaceae</taxon>
        <taxon>Arachidicoccus</taxon>
    </lineage>
</organism>
<dbReference type="InterPro" id="IPR037053">
    <property type="entry name" value="Phage_tail_collar_dom_sf"/>
</dbReference>
<name>A0A1H3XQQ0_9BACT</name>